<proteinExistence type="predicted"/>
<keyword evidence="2" id="KW-0812">Transmembrane</keyword>
<evidence type="ECO:0008006" key="5">
    <source>
        <dbReference type="Google" id="ProtNLM"/>
    </source>
</evidence>
<name>A0ABD3MI83_9STRA</name>
<evidence type="ECO:0000313" key="4">
    <source>
        <dbReference type="Proteomes" id="UP001530315"/>
    </source>
</evidence>
<evidence type="ECO:0000256" key="2">
    <source>
        <dbReference type="SAM" id="Phobius"/>
    </source>
</evidence>
<protein>
    <recommendedName>
        <fullName evidence="5">Nucleotide-diphospho-sugar transferase domain-containing protein</fullName>
    </recommendedName>
</protein>
<dbReference type="Proteomes" id="UP001530315">
    <property type="component" value="Unassembled WGS sequence"/>
</dbReference>
<dbReference type="AlphaFoldDB" id="A0ABD3MI83"/>
<keyword evidence="2" id="KW-0472">Membrane</keyword>
<feature type="region of interest" description="Disordered" evidence="1">
    <location>
        <begin position="1"/>
        <end position="24"/>
    </location>
</feature>
<keyword evidence="2" id="KW-1133">Transmembrane helix</keyword>
<evidence type="ECO:0000313" key="3">
    <source>
        <dbReference type="EMBL" id="KAL3763468.1"/>
    </source>
</evidence>
<evidence type="ECO:0000256" key="1">
    <source>
        <dbReference type="SAM" id="MobiDB-lite"/>
    </source>
</evidence>
<reference evidence="3 4" key="1">
    <citation type="submission" date="2024-10" db="EMBL/GenBank/DDBJ databases">
        <title>Updated reference genomes for cyclostephanoid diatoms.</title>
        <authorList>
            <person name="Roberts W.R."/>
            <person name="Alverson A.J."/>
        </authorList>
    </citation>
    <scope>NUCLEOTIDE SEQUENCE [LARGE SCALE GENOMIC DNA]</scope>
    <source>
        <strain evidence="3 4">AJA276-08</strain>
    </source>
</reference>
<gene>
    <name evidence="3" type="ORF">ACHAW5_002720</name>
</gene>
<dbReference type="EMBL" id="JALLAZ020001801">
    <property type="protein sequence ID" value="KAL3763468.1"/>
    <property type="molecule type" value="Genomic_DNA"/>
</dbReference>
<organism evidence="3 4">
    <name type="scientific">Stephanodiscus triporus</name>
    <dbReference type="NCBI Taxonomy" id="2934178"/>
    <lineage>
        <taxon>Eukaryota</taxon>
        <taxon>Sar</taxon>
        <taxon>Stramenopiles</taxon>
        <taxon>Ochrophyta</taxon>
        <taxon>Bacillariophyta</taxon>
        <taxon>Coscinodiscophyceae</taxon>
        <taxon>Thalassiosirophycidae</taxon>
        <taxon>Stephanodiscales</taxon>
        <taxon>Stephanodiscaceae</taxon>
        <taxon>Stephanodiscus</taxon>
    </lineage>
</organism>
<comment type="caution">
    <text evidence="3">The sequence shown here is derived from an EMBL/GenBank/DDBJ whole genome shotgun (WGS) entry which is preliminary data.</text>
</comment>
<accession>A0ABD3MI83</accession>
<sequence length="514" mass="56066">MAVVRSRGSDAHSHPPPPQSAKPMTPTRLLLFAAVVLWLIVVQTRLLLSSYPSGPDVVIGGPPPPTTTTRLRPTDESVVVGRRAVPPDGDDATFTPGEFLAGRPGGYVNLPIGPLDPDRDDAVARLTGADVPPPAERLMRLAPAPPGRDAIFGLASYPTFMAGWVRLVGSLRRAGYDGHMILGVDPNIPEAERDYLDRMGVTYYAVDVADCDPAILEGGGASSSAPPGGGNAVRARCSAGLEDMKLEWGRYEMARRWLRACESCDGWSMVIDTRDVFFQSHPFASLGDPGSAMHDLLFVEEVADHTSPMFPDSRHRATNLGRSGRYLAHTVPCYGEGEVRARDLVDRPMLCSGTVLGTRDGMHRFLSVLVDEFRRNNDKGRSECRSPSTTDQWTMNHLYYRGMFGGVGRTRTMPWGTGPVLTMGTPCVNSALGELRKRLSQRDMMAFDPATGLILNPHERDGSAVRVAPVLHQYDRCHNWIVPWFKEHASLFGTVDGPEDEPAVAWVRATTDVG</sequence>
<feature type="transmembrane region" description="Helical" evidence="2">
    <location>
        <begin position="29"/>
        <end position="48"/>
    </location>
</feature>
<keyword evidence="4" id="KW-1185">Reference proteome</keyword>